<feature type="active site" description="Charge relay system" evidence="1">
    <location>
        <position position="224"/>
    </location>
</feature>
<feature type="domain" description="Serine aminopeptidase S33" evidence="3">
    <location>
        <begin position="20"/>
        <end position="230"/>
    </location>
</feature>
<feature type="active site" description="Nucleophile" evidence="1">
    <location>
        <position position="94"/>
    </location>
</feature>
<name>A0A419SV66_9FIRM</name>
<feature type="binding site" evidence="2">
    <location>
        <position position="26"/>
    </location>
    <ligand>
        <name>substrate</name>
    </ligand>
</feature>
<dbReference type="InterPro" id="IPR029058">
    <property type="entry name" value="AB_hydrolase_fold"/>
</dbReference>
<evidence type="ECO:0000256" key="2">
    <source>
        <dbReference type="PIRSR" id="PIRSR017388-2"/>
    </source>
</evidence>
<sequence>MNYLHENAKPFYFKGNNIGCLLIHGFTGSPSEMRLLGEYLNKKGYTVKGVCLKGHGTSVEDMEKTTWKDWLSSAEYGLIDLKNKCDKIVVIGLSMGGIIALNLASRFDVNAVISLASPIKIHNRQAPFAFIIKYYKKYVPKRKKEIGHKEKNYLISYDKTPVASVPHLLKLIRKTKRRLKKVLVPTLIIQSKNDNTVRYESAKYIYKNIGSEIKKLIYLKDSGHIITLDTEKEKVFNEIARFLNEIEI</sequence>
<feature type="binding site" evidence="2">
    <location>
        <position position="95"/>
    </location>
    <ligand>
        <name>substrate</name>
    </ligand>
</feature>
<evidence type="ECO:0000313" key="5">
    <source>
        <dbReference type="Proteomes" id="UP000284177"/>
    </source>
</evidence>
<gene>
    <name evidence="4" type="ORF">BET03_06130</name>
</gene>
<dbReference type="PANTHER" id="PTHR11614">
    <property type="entry name" value="PHOSPHOLIPASE-RELATED"/>
    <property type="match status" value="1"/>
</dbReference>
<dbReference type="Gene3D" id="3.40.50.1820">
    <property type="entry name" value="alpha/beta hydrolase"/>
    <property type="match status" value="1"/>
</dbReference>
<proteinExistence type="predicted"/>
<protein>
    <recommendedName>
        <fullName evidence="3">Serine aminopeptidase S33 domain-containing protein</fullName>
    </recommendedName>
</protein>
<evidence type="ECO:0000256" key="1">
    <source>
        <dbReference type="PIRSR" id="PIRSR017388-1"/>
    </source>
</evidence>
<dbReference type="InterPro" id="IPR012354">
    <property type="entry name" value="Esterase_lipase"/>
</dbReference>
<accession>A0A419SV66</accession>
<dbReference type="InterPro" id="IPR022742">
    <property type="entry name" value="Hydrolase_4"/>
</dbReference>
<dbReference type="PIRSF" id="PIRSF017388">
    <property type="entry name" value="Esterase_lipase"/>
    <property type="match status" value="1"/>
</dbReference>
<dbReference type="Proteomes" id="UP000284177">
    <property type="component" value="Unassembled WGS sequence"/>
</dbReference>
<evidence type="ECO:0000259" key="3">
    <source>
        <dbReference type="Pfam" id="PF12146"/>
    </source>
</evidence>
<dbReference type="AlphaFoldDB" id="A0A419SV66"/>
<evidence type="ECO:0000313" key="4">
    <source>
        <dbReference type="EMBL" id="RKD29122.1"/>
    </source>
</evidence>
<dbReference type="EMBL" id="MCIB01000038">
    <property type="protein sequence ID" value="RKD29122.1"/>
    <property type="molecule type" value="Genomic_DNA"/>
</dbReference>
<keyword evidence="5" id="KW-1185">Reference proteome</keyword>
<dbReference type="RefSeq" id="WP_120170582.1">
    <property type="nucleotide sequence ID" value="NZ_MCIB01000038.1"/>
</dbReference>
<feature type="active site" description="Charge relay system" evidence="1">
    <location>
        <position position="194"/>
    </location>
</feature>
<dbReference type="OrthoDB" id="9786110at2"/>
<reference evidence="4 5" key="1">
    <citation type="submission" date="2016-08" db="EMBL/GenBank/DDBJ databases">
        <title>Novel Firmicutes and Novel Genomes.</title>
        <authorList>
            <person name="Poppleton D.I."/>
            <person name="Gribaldo S."/>
        </authorList>
    </citation>
    <scope>NUCLEOTIDE SEQUENCE [LARGE SCALE GENOMIC DNA]</scope>
    <source>
        <strain evidence="4 5">CTT3</strain>
    </source>
</reference>
<organism evidence="4 5">
    <name type="scientific">Thermohalobacter berrensis</name>
    <dbReference type="NCBI Taxonomy" id="99594"/>
    <lineage>
        <taxon>Bacteria</taxon>
        <taxon>Bacillati</taxon>
        <taxon>Bacillota</taxon>
        <taxon>Tissierellia</taxon>
        <taxon>Tissierellales</taxon>
        <taxon>Thermohalobacteraceae</taxon>
        <taxon>Thermohalobacter</taxon>
    </lineage>
</organism>
<dbReference type="SUPFAM" id="SSF53474">
    <property type="entry name" value="alpha/beta-Hydrolases"/>
    <property type="match status" value="1"/>
</dbReference>
<dbReference type="Pfam" id="PF12146">
    <property type="entry name" value="Hydrolase_4"/>
    <property type="match status" value="1"/>
</dbReference>
<comment type="caution">
    <text evidence="4">The sequence shown here is derived from an EMBL/GenBank/DDBJ whole genome shotgun (WGS) entry which is preliminary data.</text>
</comment>
<dbReference type="InterPro" id="IPR051044">
    <property type="entry name" value="MAG_DAG_Lipase"/>
</dbReference>
<dbReference type="GO" id="GO:0052689">
    <property type="term" value="F:carboxylic ester hydrolase activity"/>
    <property type="evidence" value="ECO:0007669"/>
    <property type="project" value="InterPro"/>
</dbReference>